<proteinExistence type="predicted"/>
<protein>
    <submittedName>
        <fullName evidence="3">Uncharacterized protein</fullName>
    </submittedName>
</protein>
<evidence type="ECO:0000256" key="2">
    <source>
        <dbReference type="SAM" id="Phobius"/>
    </source>
</evidence>
<dbReference type="EMBL" id="ML986621">
    <property type="protein sequence ID" value="KAF2263848.1"/>
    <property type="molecule type" value="Genomic_DNA"/>
</dbReference>
<keyword evidence="4" id="KW-1185">Reference proteome</keyword>
<feature type="transmembrane region" description="Helical" evidence="2">
    <location>
        <begin position="71"/>
        <end position="92"/>
    </location>
</feature>
<organism evidence="3 4">
    <name type="scientific">Lojkania enalia</name>
    <dbReference type="NCBI Taxonomy" id="147567"/>
    <lineage>
        <taxon>Eukaryota</taxon>
        <taxon>Fungi</taxon>
        <taxon>Dikarya</taxon>
        <taxon>Ascomycota</taxon>
        <taxon>Pezizomycotina</taxon>
        <taxon>Dothideomycetes</taxon>
        <taxon>Pleosporomycetidae</taxon>
        <taxon>Pleosporales</taxon>
        <taxon>Pleosporales incertae sedis</taxon>
        <taxon>Lojkania</taxon>
    </lineage>
</organism>
<feature type="region of interest" description="Disordered" evidence="1">
    <location>
        <begin position="122"/>
        <end position="169"/>
    </location>
</feature>
<gene>
    <name evidence="3" type="ORF">CC78DRAFT_580966</name>
</gene>
<dbReference type="OrthoDB" id="4502894at2759"/>
<keyword evidence="2" id="KW-1133">Transmembrane helix</keyword>
<name>A0A9P4N3R5_9PLEO</name>
<accession>A0A9P4N3R5</accession>
<evidence type="ECO:0000256" key="1">
    <source>
        <dbReference type="SAM" id="MobiDB-lite"/>
    </source>
</evidence>
<feature type="compositionally biased region" description="Polar residues" evidence="1">
    <location>
        <begin position="134"/>
        <end position="144"/>
    </location>
</feature>
<dbReference type="Proteomes" id="UP000800093">
    <property type="component" value="Unassembled WGS sequence"/>
</dbReference>
<sequence>MAETIVAIRAVLYYTSLPLAKLLHGLAIIVSPFLAVVHFLFLPITYLVHAILGIVLLPFKVQLLEKIETIYVFLSIAGLIGCLTGAILHLLFNFLSSNFNIDAAAESRAPEQGRSLAAYRVDRRKKKKKVESPGHSSIPSTPTLQRDGGLKKQPGLLAQTIVEEEDSDF</sequence>
<reference evidence="4" key="1">
    <citation type="journal article" date="2020" name="Stud. Mycol.">
        <title>101 Dothideomycetes genomes: A test case for predicting lifestyles and emergence of pathogens.</title>
        <authorList>
            <person name="Haridas S."/>
            <person name="Albert R."/>
            <person name="Binder M."/>
            <person name="Bloem J."/>
            <person name="LaButti K."/>
            <person name="Salamov A."/>
            <person name="Andreopoulos B."/>
            <person name="Baker S."/>
            <person name="Barry K."/>
            <person name="Bills G."/>
            <person name="Bluhm B."/>
            <person name="Cannon C."/>
            <person name="Castanera R."/>
            <person name="Culley D."/>
            <person name="Daum C."/>
            <person name="Ezra D."/>
            <person name="Gonzalez J."/>
            <person name="Henrissat B."/>
            <person name="Kuo A."/>
            <person name="Liang C."/>
            <person name="Lipzen A."/>
            <person name="Lutzoni F."/>
            <person name="Magnuson J."/>
            <person name="Mondo S."/>
            <person name="Nolan M."/>
            <person name="Ohm R."/>
            <person name="Pangilinan J."/>
            <person name="Park H.-J."/>
            <person name="Ramirez L."/>
            <person name="Alfaro M."/>
            <person name="Sun H."/>
            <person name="Tritt A."/>
            <person name="Yoshinaga Y."/>
            <person name="Zwiers L.-H."/>
            <person name="Turgeon B."/>
            <person name="Goodwin S."/>
            <person name="Spatafora J."/>
            <person name="Crous P."/>
            <person name="Grigoriev I."/>
        </authorList>
    </citation>
    <scope>NUCLEOTIDE SEQUENCE [LARGE SCALE GENOMIC DNA]</scope>
    <source>
        <strain evidence="4">CBS 304.66</strain>
    </source>
</reference>
<evidence type="ECO:0000313" key="4">
    <source>
        <dbReference type="Proteomes" id="UP000800093"/>
    </source>
</evidence>
<evidence type="ECO:0000313" key="3">
    <source>
        <dbReference type="EMBL" id="KAF2263848.1"/>
    </source>
</evidence>
<feature type="transmembrane region" description="Helical" evidence="2">
    <location>
        <begin position="40"/>
        <end position="59"/>
    </location>
</feature>
<comment type="caution">
    <text evidence="3">The sequence shown here is derived from an EMBL/GenBank/DDBJ whole genome shotgun (WGS) entry which is preliminary data.</text>
</comment>
<dbReference type="AlphaFoldDB" id="A0A9P4N3R5"/>
<feature type="transmembrane region" description="Helical" evidence="2">
    <location>
        <begin position="12"/>
        <end position="34"/>
    </location>
</feature>
<keyword evidence="2" id="KW-0812">Transmembrane</keyword>
<keyword evidence="2" id="KW-0472">Membrane</keyword>